<dbReference type="Pfam" id="PF02434">
    <property type="entry name" value="Fringe"/>
    <property type="match status" value="1"/>
</dbReference>
<dbReference type="EC" id="2.4.1.122" evidence="4"/>
<dbReference type="EMBL" id="CATNWA010007405">
    <property type="protein sequence ID" value="CAI9553982.1"/>
    <property type="molecule type" value="Genomic_DNA"/>
</dbReference>
<keyword evidence="8" id="KW-0547">Nucleotide-binding</keyword>
<comment type="pathway">
    <text evidence="2">Protein modification; protein glycosylation.</text>
</comment>
<keyword evidence="9" id="KW-0735">Signal-anchor</keyword>
<evidence type="ECO:0000259" key="13">
    <source>
        <dbReference type="Pfam" id="PF02434"/>
    </source>
</evidence>
<name>A0ABN9C3X1_9NEOB</name>
<evidence type="ECO:0000313" key="15">
    <source>
        <dbReference type="Proteomes" id="UP001162483"/>
    </source>
</evidence>
<evidence type="ECO:0000256" key="12">
    <source>
        <dbReference type="ARBA" id="ARBA00048842"/>
    </source>
</evidence>
<comment type="similarity">
    <text evidence="3">Belongs to the glycosyltransferase 31 family. Beta3-Gal-T subfamily.</text>
</comment>
<accession>A0ABN9C3X1</accession>
<evidence type="ECO:0000256" key="5">
    <source>
        <dbReference type="ARBA" id="ARBA00022676"/>
    </source>
</evidence>
<keyword evidence="5" id="KW-0328">Glycosyltransferase</keyword>
<keyword evidence="7" id="KW-0812">Transmembrane</keyword>
<dbReference type="Proteomes" id="UP001162483">
    <property type="component" value="Unassembled WGS sequence"/>
</dbReference>
<protein>
    <recommendedName>
        <fullName evidence="4">N-acetylgalactosaminide beta-1,3-galactosyltransferase</fullName>
        <ecNumber evidence="4">2.4.1.122</ecNumber>
    </recommendedName>
</protein>
<evidence type="ECO:0000256" key="9">
    <source>
        <dbReference type="ARBA" id="ARBA00022968"/>
    </source>
</evidence>
<evidence type="ECO:0000256" key="3">
    <source>
        <dbReference type="ARBA" id="ARBA00006462"/>
    </source>
</evidence>
<dbReference type="PANTHER" id="PTHR23033:SF9">
    <property type="entry name" value="GLYCOPROTEIN-N-ACETYLGALACTOSAMINE 3-BETA-GALACTOSYLTRANSFERASE 1-A"/>
    <property type="match status" value="1"/>
</dbReference>
<evidence type="ECO:0000256" key="8">
    <source>
        <dbReference type="ARBA" id="ARBA00022741"/>
    </source>
</evidence>
<feature type="domain" description="Fringe-like glycosyltransferase" evidence="13">
    <location>
        <begin position="15"/>
        <end position="159"/>
    </location>
</feature>
<keyword evidence="11" id="KW-0472">Membrane</keyword>
<evidence type="ECO:0000256" key="10">
    <source>
        <dbReference type="ARBA" id="ARBA00022989"/>
    </source>
</evidence>
<dbReference type="PANTHER" id="PTHR23033">
    <property type="entry name" value="BETA1,3-GALACTOSYLTRANSFERASE"/>
    <property type="match status" value="1"/>
</dbReference>
<gene>
    <name evidence="14" type="ORF">SPARVUS_LOCUS4123801</name>
</gene>
<evidence type="ECO:0000256" key="11">
    <source>
        <dbReference type="ARBA" id="ARBA00023136"/>
    </source>
</evidence>
<proteinExistence type="inferred from homology"/>
<organism evidence="14 15">
    <name type="scientific">Staurois parvus</name>
    <dbReference type="NCBI Taxonomy" id="386267"/>
    <lineage>
        <taxon>Eukaryota</taxon>
        <taxon>Metazoa</taxon>
        <taxon>Chordata</taxon>
        <taxon>Craniata</taxon>
        <taxon>Vertebrata</taxon>
        <taxon>Euteleostomi</taxon>
        <taxon>Amphibia</taxon>
        <taxon>Batrachia</taxon>
        <taxon>Anura</taxon>
        <taxon>Neobatrachia</taxon>
        <taxon>Ranoidea</taxon>
        <taxon>Ranidae</taxon>
        <taxon>Staurois</taxon>
    </lineage>
</organism>
<dbReference type="InterPro" id="IPR026050">
    <property type="entry name" value="C1GALT1/C1GALT1_chp1"/>
</dbReference>
<evidence type="ECO:0000256" key="4">
    <source>
        <dbReference type="ARBA" id="ARBA00012557"/>
    </source>
</evidence>
<dbReference type="InterPro" id="IPR003378">
    <property type="entry name" value="Fringe-like_glycosylTrfase"/>
</dbReference>
<comment type="caution">
    <text evidence="14">The sequence shown here is derived from an EMBL/GenBank/DDBJ whole genome shotgun (WGS) entry which is preliminary data.</text>
</comment>
<dbReference type="Gene3D" id="3.90.550.50">
    <property type="match status" value="1"/>
</dbReference>
<evidence type="ECO:0000313" key="14">
    <source>
        <dbReference type="EMBL" id="CAI9553982.1"/>
    </source>
</evidence>
<comment type="subcellular location">
    <subcellularLocation>
        <location evidence="1">Membrane</location>
        <topology evidence="1">Single-pass type II membrane protein</topology>
    </subcellularLocation>
</comment>
<evidence type="ECO:0000256" key="2">
    <source>
        <dbReference type="ARBA" id="ARBA00004922"/>
    </source>
</evidence>
<reference evidence="14" key="1">
    <citation type="submission" date="2023-05" db="EMBL/GenBank/DDBJ databases">
        <authorList>
            <person name="Stuckert A."/>
        </authorList>
    </citation>
    <scope>NUCLEOTIDE SEQUENCE</scope>
</reference>
<sequence length="211" mass="24740">MTAPDHLQTKAIHLKNSWTRHCNKILFMSSTANESFPAIGLDTQEGRDQLYWKTIRAFQYIYKHHFHEADWFLKADDDTYVVVDNLRWMLSNYTPDQPIYFGKRFKLFVKQGYMSGGAGYVLSKESLQRFIEGFHKGICSHKSAVEDLELGQCMENMGVIAGDTRDSEKRESFHPFTPDFHLFGHFPEDNAYYQYSYYPIIEVSLTHIFFC</sequence>
<evidence type="ECO:0000256" key="6">
    <source>
        <dbReference type="ARBA" id="ARBA00022679"/>
    </source>
</evidence>
<keyword evidence="15" id="KW-1185">Reference proteome</keyword>
<evidence type="ECO:0000256" key="7">
    <source>
        <dbReference type="ARBA" id="ARBA00022692"/>
    </source>
</evidence>
<evidence type="ECO:0000256" key="1">
    <source>
        <dbReference type="ARBA" id="ARBA00004606"/>
    </source>
</evidence>
<keyword evidence="6" id="KW-0808">Transferase</keyword>
<keyword evidence="10" id="KW-1133">Transmembrane helix</keyword>
<comment type="catalytic activity">
    <reaction evidence="12">
        <text>an N-acetyl-alpha-D-galactosaminyl derivative + UDP-alpha-D-galactose = a beta-D-galactosyl-(1-&gt;3)-N-acetyl-alpha-D-galactosaminyl derivative + UDP + H(+)</text>
        <dbReference type="Rhea" id="RHEA:15621"/>
        <dbReference type="ChEBI" id="CHEBI:15378"/>
        <dbReference type="ChEBI" id="CHEBI:28257"/>
        <dbReference type="ChEBI" id="CHEBI:58223"/>
        <dbReference type="ChEBI" id="CHEBI:66914"/>
        <dbReference type="ChEBI" id="CHEBI:133470"/>
        <dbReference type="EC" id="2.4.1.122"/>
    </reaction>
</comment>